<sequence>MSAGYASRLKEYPHKGVCGLPEKQDTPRQLKSKLARLVELMQPTDRPRRIVIVTGAGISTAAGIPDFRGPSGIWTLEKKKTTMDFAAAQPTLTHRAITYLTQQKGVVRFVVTQNVDGLHRRSGLSRDHHAVLHGCVFTERCNHCGREYFRDKDVGGMSFHPTGRLCDVPCVGKENSKGILVDTLLDWEDALPEDDLDRATTECETADLVLCLGTSLRIEPAGSLPTLAKDYVIVNLQVTPKDEEASLIIRAKADIVMTHLLEALGFVDWEKDMAQNPPTIERVWLPPAPAKPVTNVYSCRSRRSTSQ</sequence>
<evidence type="ECO:0000259" key="8">
    <source>
        <dbReference type="PROSITE" id="PS50305"/>
    </source>
</evidence>
<dbReference type="InterPro" id="IPR003000">
    <property type="entry name" value="Sirtuin"/>
</dbReference>
<organism evidence="9 10">
    <name type="scientific">Phaeodactylum tricornutum (strain CCAP 1055/1)</name>
    <dbReference type="NCBI Taxonomy" id="556484"/>
    <lineage>
        <taxon>Eukaryota</taxon>
        <taxon>Sar</taxon>
        <taxon>Stramenopiles</taxon>
        <taxon>Ochrophyta</taxon>
        <taxon>Bacillariophyta</taxon>
        <taxon>Bacillariophyceae</taxon>
        <taxon>Bacillariophycidae</taxon>
        <taxon>Naviculales</taxon>
        <taxon>Phaeodactylaceae</taxon>
        <taxon>Phaeodactylum</taxon>
    </lineage>
</organism>
<dbReference type="SMR" id="B5Y434"/>
<dbReference type="Pfam" id="PF02146">
    <property type="entry name" value="SIR2"/>
    <property type="match status" value="1"/>
</dbReference>
<feature type="active site" description="Proton acceptor" evidence="7">
    <location>
        <position position="133"/>
    </location>
</feature>
<feature type="binding site" evidence="7">
    <location>
        <position position="144"/>
    </location>
    <ligand>
        <name>Zn(2+)</name>
        <dbReference type="ChEBI" id="CHEBI:29105"/>
    </ligand>
</feature>
<dbReference type="AlphaFoldDB" id="B5Y434"/>
<dbReference type="PaxDb" id="2850-Phatr52135"/>
<evidence type="ECO:0000256" key="1">
    <source>
        <dbReference type="ARBA" id="ARBA00012928"/>
    </source>
</evidence>
<dbReference type="PROSITE" id="PS50305">
    <property type="entry name" value="SIRTUIN"/>
    <property type="match status" value="1"/>
</dbReference>
<evidence type="ECO:0000313" key="10">
    <source>
        <dbReference type="Proteomes" id="UP000000759"/>
    </source>
</evidence>
<dbReference type="EC" id="2.3.1.286" evidence="1"/>
<dbReference type="STRING" id="556484.B5Y434"/>
<dbReference type="GO" id="GO:0005634">
    <property type="term" value="C:nucleus"/>
    <property type="evidence" value="ECO:0007669"/>
    <property type="project" value="TreeGrafter"/>
</dbReference>
<keyword evidence="5" id="KW-0520">NAD</keyword>
<evidence type="ECO:0000256" key="6">
    <source>
        <dbReference type="ARBA" id="ARBA00038170"/>
    </source>
</evidence>
<dbReference type="PANTHER" id="PTHR11085">
    <property type="entry name" value="NAD-DEPENDENT PROTEIN DEACYLASE SIRTUIN-5, MITOCHONDRIAL-RELATED"/>
    <property type="match status" value="1"/>
</dbReference>
<dbReference type="GO" id="GO:0070403">
    <property type="term" value="F:NAD+ binding"/>
    <property type="evidence" value="ECO:0007669"/>
    <property type="project" value="InterPro"/>
</dbReference>
<proteinExistence type="inferred from homology"/>
<evidence type="ECO:0000256" key="3">
    <source>
        <dbReference type="ARBA" id="ARBA00022723"/>
    </source>
</evidence>
<accession>B5Y434</accession>
<dbReference type="GO" id="GO:0046872">
    <property type="term" value="F:metal ion binding"/>
    <property type="evidence" value="ECO:0007669"/>
    <property type="project" value="UniProtKB-KW"/>
</dbReference>
<dbReference type="InParanoid" id="B5Y434"/>
<protein>
    <recommendedName>
        <fullName evidence="1">protein acetyllysine N-acetyltransferase</fullName>
        <ecNumber evidence="1">2.3.1.286</ecNumber>
    </recommendedName>
</protein>
<dbReference type="RefSeq" id="XP_002185937.1">
    <property type="nucleotide sequence ID" value="XM_002185901.2"/>
</dbReference>
<dbReference type="eggNOG" id="KOG1905">
    <property type="taxonomic scope" value="Eukaryota"/>
</dbReference>
<keyword evidence="10" id="KW-1185">Reference proteome</keyword>
<feature type="non-terminal residue" evidence="9">
    <location>
        <position position="307"/>
    </location>
</feature>
<feature type="binding site" evidence="7">
    <location>
        <position position="170"/>
    </location>
    <ligand>
        <name>Zn(2+)</name>
        <dbReference type="ChEBI" id="CHEBI:29105"/>
    </ligand>
</feature>
<comment type="similarity">
    <text evidence="6">Belongs to the sirtuin family. Class IV subfamily.</text>
</comment>
<dbReference type="PANTHER" id="PTHR11085:SF12">
    <property type="entry name" value="NAD-DEPENDENT PROTEIN DEACYLASE SIRTUIN-6"/>
    <property type="match status" value="1"/>
</dbReference>
<reference evidence="10" key="2">
    <citation type="submission" date="2008-08" db="EMBL/GenBank/DDBJ databases">
        <authorList>
            <consortium name="Diatom Consortium"/>
            <person name="Grigoriev I."/>
            <person name="Grimwood J."/>
            <person name="Kuo A."/>
            <person name="Otillar R.P."/>
            <person name="Salamov A."/>
            <person name="Detter J.C."/>
            <person name="Lindquist E."/>
            <person name="Shapiro H."/>
            <person name="Lucas S."/>
            <person name="Glavina del Rio T."/>
            <person name="Pitluck S."/>
            <person name="Rokhsar D."/>
            <person name="Bowler C."/>
        </authorList>
    </citation>
    <scope>GENOME REANNOTATION</scope>
    <source>
        <strain evidence="10">CCAP 1055/1</strain>
    </source>
</reference>
<reference evidence="9 10" key="1">
    <citation type="journal article" date="2008" name="Nature">
        <title>The Phaeodactylum genome reveals the evolutionary history of diatom genomes.</title>
        <authorList>
            <person name="Bowler C."/>
            <person name="Allen A.E."/>
            <person name="Badger J.H."/>
            <person name="Grimwood J."/>
            <person name="Jabbari K."/>
            <person name="Kuo A."/>
            <person name="Maheswari U."/>
            <person name="Martens C."/>
            <person name="Maumus F."/>
            <person name="Otillar R.P."/>
            <person name="Rayko E."/>
            <person name="Salamov A."/>
            <person name="Vandepoele K."/>
            <person name="Beszteri B."/>
            <person name="Gruber A."/>
            <person name="Heijde M."/>
            <person name="Katinka M."/>
            <person name="Mock T."/>
            <person name="Valentin K."/>
            <person name="Verret F."/>
            <person name="Berges J.A."/>
            <person name="Brownlee C."/>
            <person name="Cadoret J.P."/>
            <person name="Chiovitti A."/>
            <person name="Choi C.J."/>
            <person name="Coesel S."/>
            <person name="De Martino A."/>
            <person name="Detter J.C."/>
            <person name="Durkin C."/>
            <person name="Falciatore A."/>
            <person name="Fournet J."/>
            <person name="Haruta M."/>
            <person name="Huysman M.J."/>
            <person name="Jenkins B.D."/>
            <person name="Jiroutova K."/>
            <person name="Jorgensen R.E."/>
            <person name="Joubert Y."/>
            <person name="Kaplan A."/>
            <person name="Kroger N."/>
            <person name="Kroth P.G."/>
            <person name="La Roche J."/>
            <person name="Lindquist E."/>
            <person name="Lommer M."/>
            <person name="Martin-Jezequel V."/>
            <person name="Lopez P.J."/>
            <person name="Lucas S."/>
            <person name="Mangogna M."/>
            <person name="McGinnis K."/>
            <person name="Medlin L.K."/>
            <person name="Montsant A."/>
            <person name="Oudot-Le Secq M.P."/>
            <person name="Napoli C."/>
            <person name="Obornik M."/>
            <person name="Parker M.S."/>
            <person name="Petit J.L."/>
            <person name="Porcel B.M."/>
            <person name="Poulsen N."/>
            <person name="Robison M."/>
            <person name="Rychlewski L."/>
            <person name="Rynearson T.A."/>
            <person name="Schmutz J."/>
            <person name="Shapiro H."/>
            <person name="Siaut M."/>
            <person name="Stanley M."/>
            <person name="Sussman M.R."/>
            <person name="Taylor A.R."/>
            <person name="Vardi A."/>
            <person name="von Dassow P."/>
            <person name="Vyverman W."/>
            <person name="Willis A."/>
            <person name="Wyrwicz L.S."/>
            <person name="Rokhsar D.S."/>
            <person name="Weissenbach J."/>
            <person name="Armbrust E.V."/>
            <person name="Green B.R."/>
            <person name="Van de Peer Y."/>
            <person name="Grigoriev I.V."/>
        </authorList>
    </citation>
    <scope>NUCLEOTIDE SEQUENCE [LARGE SCALE GENOMIC DNA]</scope>
    <source>
        <strain evidence="9 10">CCAP 1055/1</strain>
    </source>
</reference>
<keyword evidence="4 7" id="KW-0862">Zinc</keyword>
<dbReference type="EMBL" id="CP001141">
    <property type="protein sequence ID" value="ACI65407.1"/>
    <property type="molecule type" value="Genomic_DNA"/>
</dbReference>
<evidence type="ECO:0000256" key="5">
    <source>
        <dbReference type="ARBA" id="ARBA00023027"/>
    </source>
</evidence>
<feature type="binding site" evidence="7">
    <location>
        <position position="141"/>
    </location>
    <ligand>
        <name>Zn(2+)</name>
        <dbReference type="ChEBI" id="CHEBI:29105"/>
    </ligand>
</feature>
<dbReference type="OrthoDB" id="424302at2759"/>
<dbReference type="GO" id="GO:0003714">
    <property type="term" value="F:transcription corepressor activity"/>
    <property type="evidence" value="ECO:0007669"/>
    <property type="project" value="TreeGrafter"/>
</dbReference>
<evidence type="ECO:0000256" key="4">
    <source>
        <dbReference type="ARBA" id="ARBA00022833"/>
    </source>
</evidence>
<keyword evidence="2" id="KW-0808">Transferase</keyword>
<feature type="domain" description="Deacetylase sirtuin-type" evidence="8">
    <location>
        <begin position="27"/>
        <end position="270"/>
    </location>
</feature>
<dbReference type="InterPro" id="IPR050134">
    <property type="entry name" value="NAD-dep_sirtuin_deacylases"/>
</dbReference>
<dbReference type="GO" id="GO:0017136">
    <property type="term" value="F:histone deacetylase activity, NAD-dependent"/>
    <property type="evidence" value="ECO:0007669"/>
    <property type="project" value="TreeGrafter"/>
</dbReference>
<evidence type="ECO:0000313" key="9">
    <source>
        <dbReference type="EMBL" id="ACI65407.1"/>
    </source>
</evidence>
<feature type="binding site" evidence="7">
    <location>
        <position position="166"/>
    </location>
    <ligand>
        <name>Zn(2+)</name>
        <dbReference type="ChEBI" id="CHEBI:29105"/>
    </ligand>
</feature>
<dbReference type="KEGG" id="pti:PHATR_52135"/>
<dbReference type="Proteomes" id="UP000000759">
    <property type="component" value="Chromosome 11"/>
</dbReference>
<dbReference type="SUPFAM" id="SSF52467">
    <property type="entry name" value="DHS-like NAD/FAD-binding domain"/>
    <property type="match status" value="1"/>
</dbReference>
<keyword evidence="3 7" id="KW-0479">Metal-binding</keyword>
<gene>
    <name evidence="9" type="ORF">PHATR_52135</name>
</gene>
<evidence type="ECO:0000256" key="7">
    <source>
        <dbReference type="PROSITE-ProRule" id="PRU00236"/>
    </source>
</evidence>
<dbReference type="GeneID" id="7204434"/>
<dbReference type="GO" id="GO:0000122">
    <property type="term" value="P:negative regulation of transcription by RNA polymerase II"/>
    <property type="evidence" value="ECO:0007669"/>
    <property type="project" value="TreeGrafter"/>
</dbReference>
<dbReference type="InterPro" id="IPR029035">
    <property type="entry name" value="DHS-like_NAD/FAD-binding_dom"/>
</dbReference>
<name>B5Y434_PHATC</name>
<dbReference type="Gene3D" id="2.20.28.200">
    <property type="match status" value="1"/>
</dbReference>
<dbReference type="HOGENOM" id="CLU_023643_6_0_1"/>
<evidence type="ECO:0000256" key="2">
    <source>
        <dbReference type="ARBA" id="ARBA00022679"/>
    </source>
</evidence>
<dbReference type="InterPro" id="IPR026590">
    <property type="entry name" value="Ssirtuin_cat_dom"/>
</dbReference>
<dbReference type="Gene3D" id="3.40.50.1220">
    <property type="entry name" value="TPP-binding domain"/>
    <property type="match status" value="1"/>
</dbReference>